<dbReference type="PANTHER" id="PTHR21240:SF28">
    <property type="entry name" value="ISO-OROTATE DECARBOXYLASE (EUROFUNG)"/>
    <property type="match status" value="1"/>
</dbReference>
<evidence type="ECO:0000313" key="3">
    <source>
        <dbReference type="EMBL" id="MBZ2386514.1"/>
    </source>
</evidence>
<reference evidence="3 4" key="1">
    <citation type="submission" date="2021-08" db="EMBL/GenBank/DDBJ databases">
        <title>FDA dAtabase for Regulatory Grade micrObial Sequences (FDA-ARGOS): Supporting development and validation of Infectious Disease Dx tests.</title>
        <authorList>
            <person name="Sproer C."/>
            <person name="Gronow S."/>
            <person name="Severitt S."/>
            <person name="Schroder I."/>
            <person name="Tallon L."/>
            <person name="Sadzewicz L."/>
            <person name="Zhao X."/>
            <person name="Boylan J."/>
            <person name="Ott S."/>
            <person name="Bowen H."/>
            <person name="Vavikolanu K."/>
            <person name="Hazen T."/>
            <person name="Aluvathingal J."/>
            <person name="Nadendla S."/>
            <person name="Lowell S."/>
            <person name="Myers T."/>
            <person name="Yan Y."/>
            <person name="Sichtig H."/>
        </authorList>
    </citation>
    <scope>NUCLEOTIDE SEQUENCE [LARGE SCALE GENOMIC DNA]</scope>
    <source>
        <strain evidence="3 4">FDAARGOS_1460</strain>
    </source>
</reference>
<keyword evidence="1" id="KW-0456">Lyase</keyword>
<keyword evidence="4" id="KW-1185">Reference proteome</keyword>
<dbReference type="PANTHER" id="PTHR21240">
    <property type="entry name" value="2-AMINO-3-CARBOXYLMUCONATE-6-SEMIALDEHYDE DECARBOXYLASE"/>
    <property type="match status" value="1"/>
</dbReference>
<dbReference type="InterPro" id="IPR032466">
    <property type="entry name" value="Metal_Hydrolase"/>
</dbReference>
<evidence type="ECO:0000256" key="1">
    <source>
        <dbReference type="ARBA" id="ARBA00023239"/>
    </source>
</evidence>
<gene>
    <name evidence="3" type="ORF">K8P03_04275</name>
</gene>
<feature type="domain" description="Amidohydrolase-related" evidence="2">
    <location>
        <begin position="33"/>
        <end position="281"/>
    </location>
</feature>
<evidence type="ECO:0000259" key="2">
    <source>
        <dbReference type="Pfam" id="PF04909"/>
    </source>
</evidence>
<evidence type="ECO:0000313" key="4">
    <source>
        <dbReference type="Proteomes" id="UP000734271"/>
    </source>
</evidence>
<accession>A0ABS7SYA4</accession>
<dbReference type="Pfam" id="PF04909">
    <property type="entry name" value="Amidohydro_2"/>
    <property type="match status" value="1"/>
</dbReference>
<proteinExistence type="predicted"/>
<sequence>MRKIDIHVHTSKDPGHTINGQELINKDQMLESMEKRGIDKSVLMSSSAKKSDLLSNDELRQICQESDRFYYMSMVDFEQDINKQLEREKDLGSIGIGELVYNKAFNSPEIFKVLEEAEKLKMPVLFHMSPQIGKYYGVYDLKGLPYLEEALKRFENLIFIGHSQAFWCEISKYDDKDPAYRDSYPKGPVEEGRIGGLMRKYQNLYADLSANSGANAIMRDKDYGISFIKEFSDRLFFGTDTFNKDQEFPLDSYLEKLGQEGLIDKEDLEKIYYKNFERVFKINE</sequence>
<dbReference type="Proteomes" id="UP000734271">
    <property type="component" value="Unassembled WGS sequence"/>
</dbReference>
<dbReference type="CDD" id="cd01292">
    <property type="entry name" value="metallo-dependent_hydrolases"/>
    <property type="match status" value="1"/>
</dbReference>
<dbReference type="EMBL" id="JAIPME010000002">
    <property type="protein sequence ID" value="MBZ2386514.1"/>
    <property type="molecule type" value="Genomic_DNA"/>
</dbReference>
<protein>
    <submittedName>
        <fullName evidence="3">Amidohydrolase</fullName>
    </submittedName>
</protein>
<dbReference type="Gene3D" id="3.20.20.140">
    <property type="entry name" value="Metal-dependent hydrolases"/>
    <property type="match status" value="1"/>
</dbReference>
<comment type="caution">
    <text evidence="3">The sequence shown here is derived from an EMBL/GenBank/DDBJ whole genome shotgun (WGS) entry which is preliminary data.</text>
</comment>
<dbReference type="RefSeq" id="WP_223418627.1">
    <property type="nucleotide sequence ID" value="NZ_JAIPME010000002.1"/>
</dbReference>
<organism evidence="3 4">
    <name type="scientific">Anaerococcus murdochii</name>
    <dbReference type="NCBI Taxonomy" id="411577"/>
    <lineage>
        <taxon>Bacteria</taxon>
        <taxon>Bacillati</taxon>
        <taxon>Bacillota</taxon>
        <taxon>Tissierellia</taxon>
        <taxon>Tissierellales</taxon>
        <taxon>Peptoniphilaceae</taxon>
        <taxon>Anaerococcus</taxon>
    </lineage>
</organism>
<dbReference type="InterPro" id="IPR006680">
    <property type="entry name" value="Amidohydro-rel"/>
</dbReference>
<name>A0ABS7SYA4_9FIRM</name>
<dbReference type="SUPFAM" id="SSF51556">
    <property type="entry name" value="Metallo-dependent hydrolases"/>
    <property type="match status" value="1"/>
</dbReference>
<dbReference type="InterPro" id="IPR032465">
    <property type="entry name" value="ACMSD"/>
</dbReference>